<name>A0A0E0BKU7_9ORYZ</name>
<dbReference type="Gramene" id="OGLUM11G18150.1">
    <property type="protein sequence ID" value="OGLUM11G18150.1"/>
    <property type="gene ID" value="OGLUM11G18150"/>
</dbReference>
<keyword evidence="3" id="KW-1185">Reference proteome</keyword>
<dbReference type="STRING" id="40148.A0A0E0BKU7"/>
<dbReference type="PANTHER" id="PTHR44586">
    <property type="entry name" value="F-BOX DOMAIN CONTAINING PROTEIN, EXPRESSED"/>
    <property type="match status" value="1"/>
</dbReference>
<dbReference type="HOGENOM" id="CLU_007371_0_0_1"/>
<dbReference type="SMART" id="SM00256">
    <property type="entry name" value="FBOX"/>
    <property type="match status" value="2"/>
</dbReference>
<dbReference type="PROSITE" id="PS50181">
    <property type="entry name" value="FBOX"/>
    <property type="match status" value="2"/>
</dbReference>
<dbReference type="EnsemblPlants" id="OGLUM11G18150.1">
    <property type="protein sequence ID" value="OGLUM11G18150.1"/>
    <property type="gene ID" value="OGLUM11G18150"/>
</dbReference>
<accession>A0A0E0BKU7</accession>
<organism evidence="2">
    <name type="scientific">Oryza glumipatula</name>
    <dbReference type="NCBI Taxonomy" id="40148"/>
    <lineage>
        <taxon>Eukaryota</taxon>
        <taxon>Viridiplantae</taxon>
        <taxon>Streptophyta</taxon>
        <taxon>Embryophyta</taxon>
        <taxon>Tracheophyta</taxon>
        <taxon>Spermatophyta</taxon>
        <taxon>Magnoliopsida</taxon>
        <taxon>Liliopsida</taxon>
        <taxon>Poales</taxon>
        <taxon>Poaceae</taxon>
        <taxon>BOP clade</taxon>
        <taxon>Oryzoideae</taxon>
        <taxon>Oryzeae</taxon>
        <taxon>Oryzinae</taxon>
        <taxon>Oryza</taxon>
    </lineage>
</organism>
<dbReference type="AlphaFoldDB" id="A0A0E0BKU7"/>
<dbReference type="CDD" id="cd09917">
    <property type="entry name" value="F-box_SF"/>
    <property type="match status" value="1"/>
</dbReference>
<protein>
    <recommendedName>
        <fullName evidence="1">F-box domain-containing protein</fullName>
    </recommendedName>
</protein>
<evidence type="ECO:0000313" key="2">
    <source>
        <dbReference type="EnsemblPlants" id="OGLUM11G18150.1"/>
    </source>
</evidence>
<dbReference type="Pfam" id="PF03478">
    <property type="entry name" value="Beta-prop_KIB1-4"/>
    <property type="match status" value="2"/>
</dbReference>
<dbReference type="Proteomes" id="UP000026961">
    <property type="component" value="Chromosome 11"/>
</dbReference>
<dbReference type="InterPro" id="IPR005174">
    <property type="entry name" value="KIB1-4_b-propeller"/>
</dbReference>
<dbReference type="Gene3D" id="1.20.1280.50">
    <property type="match status" value="2"/>
</dbReference>
<evidence type="ECO:0000313" key="3">
    <source>
        <dbReference type="Proteomes" id="UP000026961"/>
    </source>
</evidence>
<feature type="domain" description="F-box" evidence="1">
    <location>
        <begin position="454"/>
        <end position="488"/>
    </location>
</feature>
<dbReference type="Pfam" id="PF12937">
    <property type="entry name" value="F-box-like"/>
    <property type="match status" value="2"/>
</dbReference>
<proteinExistence type="predicted"/>
<dbReference type="SUPFAM" id="SSF82171">
    <property type="entry name" value="DPP6 N-terminal domain-like"/>
    <property type="match status" value="1"/>
</dbReference>
<dbReference type="InterPro" id="IPR001810">
    <property type="entry name" value="F-box_dom"/>
</dbReference>
<dbReference type="InterPro" id="IPR036047">
    <property type="entry name" value="F-box-like_dom_sf"/>
</dbReference>
<dbReference type="SUPFAM" id="SSF81383">
    <property type="entry name" value="F-box domain"/>
    <property type="match status" value="2"/>
</dbReference>
<reference evidence="2" key="1">
    <citation type="submission" date="2015-04" db="UniProtKB">
        <authorList>
            <consortium name="EnsemblPlants"/>
        </authorList>
    </citation>
    <scope>IDENTIFICATION</scope>
</reference>
<evidence type="ECO:0000259" key="1">
    <source>
        <dbReference type="PROSITE" id="PS50181"/>
    </source>
</evidence>
<sequence length="874" mass="98739">MAAAEVSAVVVSDSDWSRLPDDMLIEVMRSLEIPDLLSAGAVCSSWRPAYTAVRRVRLPITDKSPCLLYSCDDDAAADDDDVATVYSPSSGATFKLRLPAPAFRRRYTVGSGHGWIVTADELSNLQLYNVESFTDEQGNLMYNNYEDSMPHRDDPLGFPVPYHPQRLRLFLYFRVILSCSPSAGSDCVVLLLHSPDGQLSFARIGDHCWTRLTDIENLWDRGYRHAIYNKNDGLFYLLHFQASIHTLNLNGPSPVVNEILKGVTAWDNPTKSIVMTPRGDMLQVWRCRELRWNDAPVQFPSEDSDDVHDPCQELYTDEMLLYKVDFDGQKLDKMDSLEDYILFLGFNSSICLSAKDFPNLRSGCAYLADDSYEEIGINKHTLREVGIWNFKSETLESLGDPQLRRLRTSGASVVASFLAAETEMRSAPRYSAHQAHQLGLGFLAVAAATMAAAAADWTSLPDDILFLVMRQLGIPDLLNAGAVCSSWRPTYSSLRLPITDKSPCLLYSCDADADDDDVATVYSPSSGATFKLRLPAPAFRRRYMVGSDHGWVATADELSNLQVINPLSGVQIDLPPVTELYHVASFTDDRGRLMYSNQDNWMRRHDPQWLPVPYHPQRLRLFLYYRVTLSCSPSAGSECIVLLLHRPDGELSFARVGDRSWTRLTGIENLPETGYRYAFYNKNDRLFYLLNCLGSIHRLDLNGPSSPVASLIFKEIALWDNPNKSIAVTPRGDMLQVWRCRDPRWVDTPVRFPLEDCDDVYDPCQELYTDEILLFKVDIDGQKLVKMDSLEDYVLFMGFNSSVCLSAKDFPNLKAGCAYLADDAYEEICVNKHTWRELGIWNFKSETLESFGDPPSVLPWLNWPPPIWITPSIY</sequence>
<reference evidence="2" key="2">
    <citation type="submission" date="2018-05" db="EMBL/GenBank/DDBJ databases">
        <title>OgluRS3 (Oryza glumaepatula Reference Sequence Version 3).</title>
        <authorList>
            <person name="Zhang J."/>
            <person name="Kudrna D."/>
            <person name="Lee S."/>
            <person name="Talag J."/>
            <person name="Welchert J."/>
            <person name="Wing R.A."/>
        </authorList>
    </citation>
    <scope>NUCLEOTIDE SEQUENCE [LARGE SCALE GENOMIC DNA]</scope>
</reference>
<dbReference type="PANTHER" id="PTHR44586:SF14">
    <property type="entry name" value="F-BOX DOMAIN CONTAINING PROTEIN, EXPRESSED"/>
    <property type="match status" value="1"/>
</dbReference>
<feature type="domain" description="F-box" evidence="1">
    <location>
        <begin position="13"/>
        <end position="47"/>
    </location>
</feature>